<proteinExistence type="predicted"/>
<feature type="domain" description="Aminotransferase class I/classII large" evidence="1">
    <location>
        <begin position="27"/>
        <end position="106"/>
    </location>
</feature>
<keyword evidence="3" id="KW-1185">Reference proteome</keyword>
<dbReference type="InterPro" id="IPR015424">
    <property type="entry name" value="PyrdxlP-dep_Trfase"/>
</dbReference>
<dbReference type="GO" id="GO:0006572">
    <property type="term" value="P:L-tyrosine catabolic process"/>
    <property type="evidence" value="ECO:0007669"/>
    <property type="project" value="TreeGrafter"/>
</dbReference>
<dbReference type="InterPro" id="IPR004839">
    <property type="entry name" value="Aminotransferase_I/II_large"/>
</dbReference>
<dbReference type="InterPro" id="IPR015422">
    <property type="entry name" value="PyrdxlP-dep_Trfase_small"/>
</dbReference>
<comment type="caution">
    <text evidence="2">The sequence shown here is derived from an EMBL/GenBank/DDBJ whole genome shotgun (WGS) entry which is preliminary data.</text>
</comment>
<dbReference type="Proteomes" id="UP000823749">
    <property type="component" value="Chromosome 6"/>
</dbReference>
<dbReference type="GO" id="GO:0004838">
    <property type="term" value="F:L-tyrosine-2-oxoglutarate transaminase activity"/>
    <property type="evidence" value="ECO:0007669"/>
    <property type="project" value="TreeGrafter"/>
</dbReference>
<dbReference type="Gene3D" id="3.90.1150.10">
    <property type="entry name" value="Aspartate Aminotransferase, domain 1"/>
    <property type="match status" value="1"/>
</dbReference>
<dbReference type="PANTHER" id="PTHR45744">
    <property type="entry name" value="TYROSINE AMINOTRANSFERASE"/>
    <property type="match status" value="1"/>
</dbReference>
<dbReference type="SUPFAM" id="SSF53383">
    <property type="entry name" value="PLP-dependent transferases"/>
    <property type="match status" value="1"/>
</dbReference>
<dbReference type="GO" id="GO:0030170">
    <property type="term" value="F:pyridoxal phosphate binding"/>
    <property type="evidence" value="ECO:0007669"/>
    <property type="project" value="InterPro"/>
</dbReference>
<reference evidence="2 3" key="1">
    <citation type="submission" date="2020-08" db="EMBL/GenBank/DDBJ databases">
        <title>Plant Genome Project.</title>
        <authorList>
            <person name="Zhang R.-G."/>
        </authorList>
    </citation>
    <scope>NUCLEOTIDE SEQUENCE [LARGE SCALE GENOMIC DNA]</scope>
    <source>
        <strain evidence="2">WSP0</strain>
        <tissue evidence="2">Leaf</tissue>
    </source>
</reference>
<protein>
    <recommendedName>
        <fullName evidence="1">Aminotransferase class I/classII large domain-containing protein</fullName>
    </recommendedName>
</protein>
<gene>
    <name evidence="2" type="ORF">RHGRI_017644</name>
</gene>
<sequence length="117" mass="12992">MNFLLVCLKRIITLLVFEVLMFNLLSQIVDSLKGSLAVTSGPATFIQVKLDLSLLEGINDDMEFCVKLAKEESVIVLPGVVVGLKNWLRITFAIEPSSLEDGLGRIKTFCLRHAKKN</sequence>
<dbReference type="EMBL" id="JACTNZ010000006">
    <property type="protein sequence ID" value="KAG5545250.1"/>
    <property type="molecule type" value="Genomic_DNA"/>
</dbReference>
<accession>A0AAV6JYL7</accession>
<dbReference type="Pfam" id="PF00155">
    <property type="entry name" value="Aminotran_1_2"/>
    <property type="match status" value="1"/>
</dbReference>
<evidence type="ECO:0000313" key="2">
    <source>
        <dbReference type="EMBL" id="KAG5545250.1"/>
    </source>
</evidence>
<organism evidence="2 3">
    <name type="scientific">Rhododendron griersonianum</name>
    <dbReference type="NCBI Taxonomy" id="479676"/>
    <lineage>
        <taxon>Eukaryota</taxon>
        <taxon>Viridiplantae</taxon>
        <taxon>Streptophyta</taxon>
        <taxon>Embryophyta</taxon>
        <taxon>Tracheophyta</taxon>
        <taxon>Spermatophyta</taxon>
        <taxon>Magnoliopsida</taxon>
        <taxon>eudicotyledons</taxon>
        <taxon>Gunneridae</taxon>
        <taxon>Pentapetalae</taxon>
        <taxon>asterids</taxon>
        <taxon>Ericales</taxon>
        <taxon>Ericaceae</taxon>
        <taxon>Ericoideae</taxon>
        <taxon>Rhodoreae</taxon>
        <taxon>Rhododendron</taxon>
    </lineage>
</organism>
<dbReference type="AlphaFoldDB" id="A0AAV6JYL7"/>
<evidence type="ECO:0000259" key="1">
    <source>
        <dbReference type="Pfam" id="PF00155"/>
    </source>
</evidence>
<dbReference type="PANTHER" id="PTHR45744:SF11">
    <property type="entry name" value="TYROSINE AMINOTRANSFERASE"/>
    <property type="match status" value="1"/>
</dbReference>
<name>A0AAV6JYL7_9ERIC</name>
<evidence type="ECO:0000313" key="3">
    <source>
        <dbReference type="Proteomes" id="UP000823749"/>
    </source>
</evidence>